<dbReference type="PROSITE" id="PS50893">
    <property type="entry name" value="ABC_TRANSPORTER_2"/>
    <property type="match status" value="2"/>
</dbReference>
<dbReference type="PANTHER" id="PTHR43553:SF23">
    <property type="entry name" value="ABC TRANSPORTER ATP-BINDING COMPONENT"/>
    <property type="match status" value="1"/>
</dbReference>
<keyword evidence="6" id="KW-0547">Nucleotide-binding</keyword>
<dbReference type="SUPFAM" id="SSF52540">
    <property type="entry name" value="P-loop containing nucleoside triphosphate hydrolases"/>
    <property type="match status" value="2"/>
</dbReference>
<dbReference type="GO" id="GO:0042626">
    <property type="term" value="F:ATPase-coupled transmembrane transporter activity"/>
    <property type="evidence" value="ECO:0007669"/>
    <property type="project" value="TreeGrafter"/>
</dbReference>
<comment type="similarity">
    <text evidence="2">Belongs to the ABC transporter superfamily.</text>
</comment>
<dbReference type="InterPro" id="IPR003593">
    <property type="entry name" value="AAA+_ATPase"/>
</dbReference>
<feature type="domain" description="ABC transporter" evidence="11">
    <location>
        <begin position="272"/>
        <end position="496"/>
    </location>
</feature>
<dbReference type="CDD" id="cd03226">
    <property type="entry name" value="ABC_cobalt_CbiO_domain2"/>
    <property type="match status" value="1"/>
</dbReference>
<dbReference type="Pfam" id="PF00005">
    <property type="entry name" value="ABC_tran"/>
    <property type="match status" value="2"/>
</dbReference>
<evidence type="ECO:0000256" key="9">
    <source>
        <dbReference type="ARBA" id="ARBA00023136"/>
    </source>
</evidence>
<keyword evidence="9" id="KW-0472">Membrane</keyword>
<comment type="subcellular location">
    <subcellularLocation>
        <location evidence="1">Cell membrane</location>
        <topology evidence="1">Peripheral membrane protein</topology>
    </subcellularLocation>
</comment>
<evidence type="ECO:0000313" key="13">
    <source>
        <dbReference type="Proteomes" id="UP000962161"/>
    </source>
</evidence>
<keyword evidence="5" id="KW-0677">Repeat</keyword>
<dbReference type="AlphaFoldDB" id="A0AAE4Z2E8"/>
<keyword evidence="3" id="KW-0813">Transport</keyword>
<reference evidence="12" key="1">
    <citation type="submission" date="2017-07" db="EMBL/GenBank/DDBJ databases">
        <title>Genome sequencing of BoNT-producing clostridia.</title>
        <authorList>
            <person name="Williamson C."/>
        </authorList>
    </citation>
    <scope>NUCLEOTIDE SEQUENCE</scope>
    <source>
        <strain evidence="12">AM553</strain>
    </source>
</reference>
<evidence type="ECO:0000256" key="10">
    <source>
        <dbReference type="ARBA" id="ARBA00025157"/>
    </source>
</evidence>
<evidence type="ECO:0000256" key="1">
    <source>
        <dbReference type="ARBA" id="ARBA00004202"/>
    </source>
</evidence>
<dbReference type="PROSITE" id="PS00211">
    <property type="entry name" value="ABC_TRANSPORTER_1"/>
    <property type="match status" value="1"/>
</dbReference>
<evidence type="ECO:0000256" key="6">
    <source>
        <dbReference type="ARBA" id="ARBA00022741"/>
    </source>
</evidence>
<evidence type="ECO:0000256" key="3">
    <source>
        <dbReference type="ARBA" id="ARBA00022448"/>
    </source>
</evidence>
<dbReference type="GO" id="GO:0005524">
    <property type="term" value="F:ATP binding"/>
    <property type="evidence" value="ECO:0007669"/>
    <property type="project" value="UniProtKB-KW"/>
</dbReference>
<protein>
    <submittedName>
        <fullName evidence="12">ABC transporter ATP-binding protein</fullName>
    </submittedName>
</protein>
<dbReference type="InterPro" id="IPR015856">
    <property type="entry name" value="ABC_transpr_CbiO/EcfA_su"/>
</dbReference>
<dbReference type="InterPro" id="IPR003439">
    <property type="entry name" value="ABC_transporter-like_ATP-bd"/>
</dbReference>
<dbReference type="Proteomes" id="UP000962161">
    <property type="component" value="Chromosome"/>
</dbReference>
<evidence type="ECO:0000256" key="2">
    <source>
        <dbReference type="ARBA" id="ARBA00005417"/>
    </source>
</evidence>
<evidence type="ECO:0000256" key="4">
    <source>
        <dbReference type="ARBA" id="ARBA00022475"/>
    </source>
</evidence>
<name>A0AAE4Z2E8_CLOSG</name>
<keyword evidence="8" id="KW-1278">Translocase</keyword>
<dbReference type="EMBL" id="CP022405">
    <property type="protein sequence ID" value="QDY31838.1"/>
    <property type="molecule type" value="Genomic_DNA"/>
</dbReference>
<keyword evidence="7 12" id="KW-0067">ATP-binding</keyword>
<feature type="domain" description="ABC transporter" evidence="11">
    <location>
        <begin position="10"/>
        <end position="249"/>
    </location>
</feature>
<accession>A0AAE4Z2E8</accession>
<dbReference type="Gene3D" id="3.40.50.300">
    <property type="entry name" value="P-loop containing nucleotide triphosphate hydrolases"/>
    <property type="match status" value="2"/>
</dbReference>
<evidence type="ECO:0000313" key="12">
    <source>
        <dbReference type="EMBL" id="QDY31838.1"/>
    </source>
</evidence>
<sequence>MGKDGDDLMIRLENISYSYSKETGISLKNINLTVKAGEFVVLTGKSGCGKTTLTRVINGLATKFYDGRLTGKVFINNKDLKPIPLWQIGKTVGSIFQDPRSQFFASLTEDEIAFGCENYGLHRSIIEKRIDNAIDKIGGQGLIGKQIYPMSSGEKQKIAIASVYAVNPFIYVFDEPSANLDMESVTKLKELMAMLKEKGHTVIVAEHRLYYLTELVDRFLYMNEGRIICEYTSEQMKNLNFNEVKYLGLRTSSLESLPYEGETALCSGKPSMETENIYFSYKKNNIFSDLTIKAYAGDIIALIGHNGVGKTTLCKILCGLIKEQSGDVLFKGKPIKMRKRKDFAYFVGQNTDSQLFGESVEEELSLNKPNYIEKREIQRILKEYGLWEYKSRHPASLSGGQKQRLTLAVADMINPNIFILDEPTSGLDGENMRRISSHLKDLSKKGKTILVITHDYEFALSTCNRAIKIANGSSELDFPIKNNSQKLFSCMLDSNGISE</sequence>
<evidence type="ECO:0000256" key="8">
    <source>
        <dbReference type="ARBA" id="ARBA00022967"/>
    </source>
</evidence>
<evidence type="ECO:0000256" key="7">
    <source>
        <dbReference type="ARBA" id="ARBA00022840"/>
    </source>
</evidence>
<evidence type="ECO:0000259" key="11">
    <source>
        <dbReference type="PROSITE" id="PS50893"/>
    </source>
</evidence>
<comment type="function">
    <text evidence="10">Probably part of an ABC transporter complex. Responsible for energy coupling to the transport system.</text>
</comment>
<dbReference type="CDD" id="cd03225">
    <property type="entry name" value="ABC_cobalt_CbiO_domain1"/>
    <property type="match status" value="1"/>
</dbReference>
<evidence type="ECO:0000256" key="5">
    <source>
        <dbReference type="ARBA" id="ARBA00022737"/>
    </source>
</evidence>
<proteinExistence type="inferred from homology"/>
<dbReference type="GO" id="GO:0043190">
    <property type="term" value="C:ATP-binding cassette (ABC) transporter complex"/>
    <property type="evidence" value="ECO:0007669"/>
    <property type="project" value="TreeGrafter"/>
</dbReference>
<organism evidence="12 13">
    <name type="scientific">Clostridium sporogenes</name>
    <dbReference type="NCBI Taxonomy" id="1509"/>
    <lineage>
        <taxon>Bacteria</taxon>
        <taxon>Bacillati</taxon>
        <taxon>Bacillota</taxon>
        <taxon>Clostridia</taxon>
        <taxon>Eubacteriales</taxon>
        <taxon>Clostridiaceae</taxon>
        <taxon>Clostridium</taxon>
    </lineage>
</organism>
<dbReference type="SMART" id="SM00382">
    <property type="entry name" value="AAA"/>
    <property type="match status" value="2"/>
</dbReference>
<dbReference type="PANTHER" id="PTHR43553">
    <property type="entry name" value="HEAVY METAL TRANSPORTER"/>
    <property type="match status" value="1"/>
</dbReference>
<dbReference type="InterPro" id="IPR027417">
    <property type="entry name" value="P-loop_NTPase"/>
</dbReference>
<dbReference type="RefSeq" id="WP_003489447.1">
    <property type="nucleotide sequence ID" value="NZ_CP022405.1"/>
</dbReference>
<dbReference type="GO" id="GO:0016887">
    <property type="term" value="F:ATP hydrolysis activity"/>
    <property type="evidence" value="ECO:0007669"/>
    <property type="project" value="InterPro"/>
</dbReference>
<dbReference type="InterPro" id="IPR017871">
    <property type="entry name" value="ABC_transporter-like_CS"/>
</dbReference>
<keyword evidence="4" id="KW-1003">Cell membrane</keyword>
<dbReference type="InterPro" id="IPR050095">
    <property type="entry name" value="ECF_ABC_transporter_ATP-bd"/>
</dbReference>
<gene>
    <name evidence="12" type="ORF">CGS26_05570</name>
</gene>